<dbReference type="AlphaFoldDB" id="A5G4D8"/>
<sequence>METIPISMNAVRVCDAIARIGYEPHSALMDIIDNSVAADALNVKLYVDLVEGKTINQRNNVARYRVVDDGKGMDEDGIKNAFKLGSDANYKQNSLSKYGMGLKSAGFSLGLRIQIISKTEGQLTRKYFLDRKVIEARNEYVVCCEDLTAIEKEEITSLLPNSSGTIVEISGCGSIYHTSAKTTIEKLKHRLGVTYYSFLSASEGSRLNIKLIYPGEEGLDIKPFDILFTHDSDPGFDPTSYDAKKPCFAFKGEWNIPALGEEGAPPIKLEVVTFPQDTMGASSSPLGEDDRARIRTYRVSRENKGFFIYRNGRLIRWGDDLDNLVPKDLIGFRARMELLTEHDDLLHVDVSKQRLEMDDETRNNLDLLMRLPRKQAAQVFAVCKDLLRKGNGEGAGFTNTVDSVPEEDPIEDLTPPDPAERKERAKKREEESKETLDKIKPEEPEEETSTTEESDFVKIRYSDNLPGINLWSTQKDAVQGTYVIINRRHAFYQSVLGNLDESSPERLALEAVIFCCAIGENKTYENLTLVPEDSIRKVFERYYSVLSFNISAWATGNQHIFGNIKI</sequence>
<dbReference type="STRING" id="351605.Gura_2478"/>
<reference evidence="2 3" key="1">
    <citation type="submission" date="2007-05" db="EMBL/GenBank/DDBJ databases">
        <title>Complete sequence of Geobacter uraniireducens Rf4.</title>
        <authorList>
            <consortium name="US DOE Joint Genome Institute"/>
            <person name="Copeland A."/>
            <person name="Lucas S."/>
            <person name="Lapidus A."/>
            <person name="Barry K."/>
            <person name="Detter J.C."/>
            <person name="Glavina del Rio T."/>
            <person name="Hammon N."/>
            <person name="Israni S."/>
            <person name="Dalin E."/>
            <person name="Tice H."/>
            <person name="Pitluck S."/>
            <person name="Chertkov O."/>
            <person name="Brettin T."/>
            <person name="Bruce D."/>
            <person name="Han C."/>
            <person name="Schmutz J."/>
            <person name="Larimer F."/>
            <person name="Land M."/>
            <person name="Hauser L."/>
            <person name="Kyrpides N."/>
            <person name="Mikhailova N."/>
            <person name="Shelobolina E."/>
            <person name="Aklujkar M."/>
            <person name="Lovley D."/>
            <person name="Richardson P."/>
        </authorList>
    </citation>
    <scope>NUCLEOTIDE SEQUENCE [LARGE SCALE GENOMIC DNA]</scope>
    <source>
        <strain evidence="2 3">Rf4</strain>
    </source>
</reference>
<dbReference type="InterPro" id="IPR036890">
    <property type="entry name" value="HATPase_C_sf"/>
</dbReference>
<dbReference type="KEGG" id="gur:Gura_2478"/>
<proteinExistence type="predicted"/>
<evidence type="ECO:0008006" key="4">
    <source>
        <dbReference type="Google" id="ProtNLM"/>
    </source>
</evidence>
<dbReference type="EMBL" id="CP000698">
    <property type="protein sequence ID" value="ABQ26656.1"/>
    <property type="molecule type" value="Genomic_DNA"/>
</dbReference>
<protein>
    <recommendedName>
        <fullName evidence="4">ATP-binding protein</fullName>
    </recommendedName>
</protein>
<name>A5G4D8_GEOUR</name>
<organism evidence="2 3">
    <name type="scientific">Geotalea uraniireducens (strain Rf4)</name>
    <name type="common">Geobacter uraniireducens</name>
    <dbReference type="NCBI Taxonomy" id="351605"/>
    <lineage>
        <taxon>Bacteria</taxon>
        <taxon>Pseudomonadati</taxon>
        <taxon>Thermodesulfobacteriota</taxon>
        <taxon>Desulfuromonadia</taxon>
        <taxon>Geobacterales</taxon>
        <taxon>Geobacteraceae</taxon>
        <taxon>Geotalea</taxon>
    </lineage>
</organism>
<feature type="compositionally biased region" description="Acidic residues" evidence="1">
    <location>
        <begin position="443"/>
        <end position="454"/>
    </location>
</feature>
<gene>
    <name evidence="2" type="ordered locus">Gura_2478</name>
</gene>
<accession>A5G4D8</accession>
<dbReference type="SUPFAM" id="SSF55874">
    <property type="entry name" value="ATPase domain of HSP90 chaperone/DNA topoisomerase II/histidine kinase"/>
    <property type="match status" value="1"/>
</dbReference>
<dbReference type="Gene3D" id="3.30.565.10">
    <property type="entry name" value="Histidine kinase-like ATPase, C-terminal domain"/>
    <property type="match status" value="1"/>
</dbReference>
<evidence type="ECO:0000313" key="2">
    <source>
        <dbReference type="EMBL" id="ABQ26656.1"/>
    </source>
</evidence>
<dbReference type="Proteomes" id="UP000006695">
    <property type="component" value="Chromosome"/>
</dbReference>
<feature type="compositionally biased region" description="Basic and acidic residues" evidence="1">
    <location>
        <begin position="418"/>
        <end position="442"/>
    </location>
</feature>
<dbReference type="OrthoDB" id="9813438at2"/>
<evidence type="ECO:0000313" key="3">
    <source>
        <dbReference type="Proteomes" id="UP000006695"/>
    </source>
</evidence>
<dbReference type="Pfam" id="PF13589">
    <property type="entry name" value="HATPase_c_3"/>
    <property type="match status" value="1"/>
</dbReference>
<dbReference type="HOGENOM" id="CLU_493304_0_0_7"/>
<feature type="region of interest" description="Disordered" evidence="1">
    <location>
        <begin position="394"/>
        <end position="455"/>
    </location>
</feature>
<keyword evidence="3" id="KW-1185">Reference proteome</keyword>
<evidence type="ECO:0000256" key="1">
    <source>
        <dbReference type="SAM" id="MobiDB-lite"/>
    </source>
</evidence>
<dbReference type="RefSeq" id="WP_011939343.1">
    <property type="nucleotide sequence ID" value="NC_009483.1"/>
</dbReference>